<reference evidence="6" key="1">
    <citation type="submission" date="2022-08" db="EMBL/GenBank/DDBJ databases">
        <title>Complete genome sequence of 14 non-tuberculosis mycobacteria type-strains.</title>
        <authorList>
            <person name="Igarashi Y."/>
            <person name="Osugi A."/>
            <person name="Mitarai S."/>
        </authorList>
    </citation>
    <scope>NUCLEOTIDE SEQUENCE</scope>
    <source>
        <strain evidence="6">DSM 45575</strain>
    </source>
</reference>
<sequence>MHATELPVLRAAHDLFAGAAPVAPTLLGGGPPMPPPPQGGTPAAYRMAADRAGRQLRAARGIDEAVAAVVRRARADHAAARARTGAVVDDAVADPGVAEDNPVAQREAVRRRIARLRAQRRYVLRARRRARRHAAALRRLAYRARRRRRVRAPRSRAAVAVRAALSRLGRPYVWGATGPDSFDCSGLTQWAYGQAGLPLHRTTYQQLHDGVAVPRAQVRPGDLVFPHPGHVQLAIGHNRVVEAAESGVPVRIAPLGAGAQIRRPG</sequence>
<proteinExistence type="inferred from homology"/>
<dbReference type="InterPro" id="IPR051794">
    <property type="entry name" value="PG_Endopeptidase_C40"/>
</dbReference>
<dbReference type="PANTHER" id="PTHR47359:SF3">
    <property type="entry name" value="NLP_P60 DOMAIN-CONTAINING PROTEIN-RELATED"/>
    <property type="match status" value="1"/>
</dbReference>
<dbReference type="InterPro" id="IPR038765">
    <property type="entry name" value="Papain-like_cys_pep_sf"/>
</dbReference>
<evidence type="ECO:0000259" key="5">
    <source>
        <dbReference type="PROSITE" id="PS51935"/>
    </source>
</evidence>
<gene>
    <name evidence="6" type="ORF">MIU77_00435</name>
</gene>
<dbReference type="Gene3D" id="3.90.1720.10">
    <property type="entry name" value="endopeptidase domain like (from Nostoc punctiforme)"/>
    <property type="match status" value="1"/>
</dbReference>
<evidence type="ECO:0000313" key="6">
    <source>
        <dbReference type="EMBL" id="ULN52900.1"/>
    </source>
</evidence>
<comment type="similarity">
    <text evidence="1">Belongs to the peptidase C40 family.</text>
</comment>
<keyword evidence="7" id="KW-1185">Reference proteome</keyword>
<dbReference type="PROSITE" id="PS51935">
    <property type="entry name" value="NLPC_P60"/>
    <property type="match status" value="1"/>
</dbReference>
<evidence type="ECO:0000313" key="7">
    <source>
        <dbReference type="Proteomes" id="UP001055200"/>
    </source>
</evidence>
<dbReference type="EMBL" id="CP092365">
    <property type="protein sequence ID" value="ULN52900.1"/>
    <property type="molecule type" value="Genomic_DNA"/>
</dbReference>
<evidence type="ECO:0000256" key="2">
    <source>
        <dbReference type="ARBA" id="ARBA00022670"/>
    </source>
</evidence>
<dbReference type="PANTHER" id="PTHR47359">
    <property type="entry name" value="PEPTIDOGLYCAN DL-ENDOPEPTIDASE CWLO"/>
    <property type="match status" value="1"/>
</dbReference>
<dbReference type="InterPro" id="IPR000064">
    <property type="entry name" value="NLP_P60_dom"/>
</dbReference>
<dbReference type="RefSeq" id="WP_240171159.1">
    <property type="nucleotide sequence ID" value="NZ_CP092365.1"/>
</dbReference>
<keyword evidence="4" id="KW-0788">Thiol protease</keyword>
<dbReference type="Proteomes" id="UP001055200">
    <property type="component" value="Chromosome"/>
</dbReference>
<keyword evidence="2" id="KW-0645">Protease</keyword>
<evidence type="ECO:0000256" key="3">
    <source>
        <dbReference type="ARBA" id="ARBA00022801"/>
    </source>
</evidence>
<feature type="domain" description="NlpC/P60" evidence="5">
    <location>
        <begin position="154"/>
        <end position="265"/>
    </location>
</feature>
<accession>A0ABY3U4L6</accession>
<organism evidence="6 7">
    <name type="scientific">Mycolicibacillus parakoreensis</name>
    <dbReference type="NCBI Taxonomy" id="1069221"/>
    <lineage>
        <taxon>Bacteria</taxon>
        <taxon>Bacillati</taxon>
        <taxon>Actinomycetota</taxon>
        <taxon>Actinomycetes</taxon>
        <taxon>Mycobacteriales</taxon>
        <taxon>Mycobacteriaceae</taxon>
        <taxon>Mycolicibacillus</taxon>
    </lineage>
</organism>
<keyword evidence="3" id="KW-0378">Hydrolase</keyword>
<name>A0ABY3U4L6_9MYCO</name>
<evidence type="ECO:0000256" key="1">
    <source>
        <dbReference type="ARBA" id="ARBA00007074"/>
    </source>
</evidence>
<dbReference type="Pfam" id="PF00877">
    <property type="entry name" value="NLPC_P60"/>
    <property type="match status" value="1"/>
</dbReference>
<evidence type="ECO:0000256" key="4">
    <source>
        <dbReference type="ARBA" id="ARBA00022807"/>
    </source>
</evidence>
<protein>
    <submittedName>
        <fullName evidence="6">C40 family peptidase</fullName>
    </submittedName>
</protein>
<dbReference type="SUPFAM" id="SSF54001">
    <property type="entry name" value="Cysteine proteinases"/>
    <property type="match status" value="1"/>
</dbReference>